<organism evidence="1 2">
    <name type="scientific">Blautia parvula</name>
    <dbReference type="NCBI Taxonomy" id="2877527"/>
    <lineage>
        <taxon>Bacteria</taxon>
        <taxon>Bacillati</taxon>
        <taxon>Bacillota</taxon>
        <taxon>Clostridia</taxon>
        <taxon>Lachnospirales</taxon>
        <taxon>Lachnospiraceae</taxon>
        <taxon>Blautia</taxon>
    </lineage>
</organism>
<keyword evidence="2" id="KW-1185">Reference proteome</keyword>
<sequence length="64" mass="7400">MVEDTQRKMATIFESKDANIVNEMQRSVVALPEKKEKEINRNKPWRIVIRRNVVDGGSANENIC</sequence>
<proteinExistence type="predicted"/>
<name>A0ABQ0C1R6_9FIRM</name>
<comment type="caution">
    <text evidence="1">The sequence shown here is derived from an EMBL/GenBank/DDBJ whole genome shotgun (WGS) entry which is preliminary data.</text>
</comment>
<evidence type="ECO:0000313" key="2">
    <source>
        <dbReference type="Proteomes" id="UP001600941"/>
    </source>
</evidence>
<dbReference type="Proteomes" id="UP001600941">
    <property type="component" value="Unassembled WGS sequence"/>
</dbReference>
<protein>
    <submittedName>
        <fullName evidence="1">Uncharacterized protein</fullName>
    </submittedName>
</protein>
<evidence type="ECO:0000313" key="1">
    <source>
        <dbReference type="EMBL" id="GAA6502735.1"/>
    </source>
</evidence>
<gene>
    <name evidence="1" type="ORF">K340107D12_55510</name>
</gene>
<dbReference type="EMBL" id="BAABZQ010000001">
    <property type="protein sequence ID" value="GAA6502735.1"/>
    <property type="molecule type" value="Genomic_DNA"/>
</dbReference>
<dbReference type="RefSeq" id="WP_390425465.1">
    <property type="nucleotide sequence ID" value="NZ_BAABZQ010000001.1"/>
</dbReference>
<accession>A0ABQ0C1R6</accession>
<reference evidence="1 2" key="1">
    <citation type="submission" date="2024-04" db="EMBL/GenBank/DDBJ databases">
        <title>Defined microbial consortia suppress multidrug-resistant proinflammatory Enterobacteriaceae via ecological control.</title>
        <authorList>
            <person name="Furuichi M."/>
            <person name="Kawaguchi T."/>
            <person name="Pust M."/>
            <person name="Yasuma K."/>
            <person name="Plichta D."/>
            <person name="Hasegawa N."/>
            <person name="Ohya T."/>
            <person name="Bhattarai S."/>
            <person name="Sasajima S."/>
            <person name="Aoto Y."/>
            <person name="Tuganbaev T."/>
            <person name="Yaginuma M."/>
            <person name="Ueda M."/>
            <person name="Okahashi N."/>
            <person name="Amafuji K."/>
            <person name="Kiridooshi Y."/>
            <person name="Sugita K."/>
            <person name="Strazar M."/>
            <person name="Skelly A."/>
            <person name="Suda W."/>
            <person name="Hattori M."/>
            <person name="Nakamoto N."/>
            <person name="Caballero S."/>
            <person name="Norman J."/>
            <person name="Olle B."/>
            <person name="Tanoue T."/>
            <person name="Arita M."/>
            <person name="Bucci V."/>
            <person name="Atarashi K."/>
            <person name="Xavier R."/>
            <person name="Honda K."/>
        </authorList>
    </citation>
    <scope>NUCLEOTIDE SEQUENCE [LARGE SCALE GENOMIC DNA]</scope>
    <source>
        <strain evidence="2">k34-0107-D12</strain>
    </source>
</reference>